<dbReference type="Pfam" id="PF17919">
    <property type="entry name" value="RT_RNaseH_2"/>
    <property type="match status" value="1"/>
</dbReference>
<dbReference type="AlphaFoldDB" id="A0A699J258"/>
<dbReference type="EMBL" id="BKCJ010362137">
    <property type="protein sequence ID" value="GFA05590.1"/>
    <property type="molecule type" value="Genomic_DNA"/>
</dbReference>
<gene>
    <name evidence="4" type="ORF">Tci_577562</name>
</gene>
<feature type="domain" description="Retrotransposon gag" evidence="2">
    <location>
        <begin position="19"/>
        <end position="68"/>
    </location>
</feature>
<dbReference type="InterPro" id="IPR051320">
    <property type="entry name" value="Viral_Replic_Matur_Polypro"/>
</dbReference>
<dbReference type="Pfam" id="PF03732">
    <property type="entry name" value="Retrotrans_gag"/>
    <property type="match status" value="1"/>
</dbReference>
<dbReference type="InterPro" id="IPR021109">
    <property type="entry name" value="Peptidase_aspartic_dom_sf"/>
</dbReference>
<dbReference type="SUPFAM" id="SSF56672">
    <property type="entry name" value="DNA/RNA polymerases"/>
    <property type="match status" value="1"/>
</dbReference>
<reference evidence="4" key="1">
    <citation type="journal article" date="2019" name="Sci. Rep.">
        <title>Draft genome of Tanacetum cinerariifolium, the natural source of mosquito coil.</title>
        <authorList>
            <person name="Yamashiro T."/>
            <person name="Shiraishi A."/>
            <person name="Satake H."/>
            <person name="Nakayama K."/>
        </authorList>
    </citation>
    <scope>NUCLEOTIDE SEQUENCE</scope>
</reference>
<dbReference type="InterPro" id="IPR043502">
    <property type="entry name" value="DNA/RNA_pol_sf"/>
</dbReference>
<dbReference type="FunFam" id="3.30.70.270:FF:000020">
    <property type="entry name" value="Transposon Tf2-6 polyprotein-like Protein"/>
    <property type="match status" value="1"/>
</dbReference>
<accession>A0A699J258</accession>
<protein>
    <submittedName>
        <fullName evidence="4">Reverse transcriptase domain-containing protein</fullName>
    </submittedName>
</protein>
<dbReference type="FunFam" id="3.10.20.370:FF:000001">
    <property type="entry name" value="Retrovirus-related Pol polyprotein from transposon 17.6-like protein"/>
    <property type="match status" value="1"/>
</dbReference>
<keyword evidence="4" id="KW-0548">Nucleotidyltransferase</keyword>
<dbReference type="PANTHER" id="PTHR33064">
    <property type="entry name" value="POL PROTEIN"/>
    <property type="match status" value="1"/>
</dbReference>
<evidence type="ECO:0000259" key="3">
    <source>
        <dbReference type="Pfam" id="PF17919"/>
    </source>
</evidence>
<organism evidence="4">
    <name type="scientific">Tanacetum cinerariifolium</name>
    <name type="common">Dalmatian daisy</name>
    <name type="synonym">Chrysanthemum cinerariifolium</name>
    <dbReference type="NCBI Taxonomy" id="118510"/>
    <lineage>
        <taxon>Eukaryota</taxon>
        <taxon>Viridiplantae</taxon>
        <taxon>Streptophyta</taxon>
        <taxon>Embryophyta</taxon>
        <taxon>Tracheophyta</taxon>
        <taxon>Spermatophyta</taxon>
        <taxon>Magnoliopsida</taxon>
        <taxon>eudicotyledons</taxon>
        <taxon>Gunneridae</taxon>
        <taxon>Pentapetalae</taxon>
        <taxon>asterids</taxon>
        <taxon>campanulids</taxon>
        <taxon>Asterales</taxon>
        <taxon>Asteraceae</taxon>
        <taxon>Asteroideae</taxon>
        <taxon>Anthemideae</taxon>
        <taxon>Anthemidinae</taxon>
        <taxon>Tanacetum</taxon>
    </lineage>
</organism>
<sequence>MTATLKYRDVPNDAIKLMLFPSSLEDRARIWYEKEHPNSILTWDDLVNKFVNQFFPPSKTTHLKNEIYHSNLVEIVNKKVIAPAKAVEKTCVTCGGAHAYYECIATDNNPSSIYTTTGSYNQVSPPNRASHQIPPPGFAPVQNNPNRFNQGHGNYFNQENNFNQGNNFKGNNFRIIKISSSVPNEFSSYIKSNEIAIKSTHNQINFLRGDFSKQEENLRRNLNDDMRNILSSFFQNQPSTSGTLSSNTIPNTKDEMKAVTTCSGLAYEGPSIPTDSPLEKVDEQNTEEILDKEHSNSLGSTAQAQPPVVPISILEPDVLRTQSKSLIPFADALLLMPKFSSTIKSLLANKDKLFELAKVSLNENCSAMLLKKLPEKLRDPGKTDPTLMTLELVDRSITHPKGVAEDVFVKVGNFHFLTDFVVVKFEADPRVPLILRRSFLRTDRALINVCREEITLRVNDESITFNLNQTMRYSSTYDDTSVNRVDVIDVACEDFMQDVVDFQYNPKSSNLTLVSDDLISDYNFSKVSIVKYSSSTLTPFGENDFFLEEIKDFLNDNSIPIGIKNSVYDLEGDILFLEKLLNEDPFSLTPMDLKIVKESKEKPSIEEPSKLELKELPSHLEYVFLDDFNKLPKISDIKGIDPRFCTHKILMEDDYKPAVQNQRRVNPKIHDVIKKEVIKLLDSGMIYPISDSPWVSPIHCVTKKGGITVVANENNELIPTRLVTGWRVCIDYRKLNDATRKDHFPLPFMDQMLERLAENEFYCFLDGFSGYFQIPIDPQDQEKTTFTCPYGTFMYRRMPFSLCNAPGTFQRCMISIFHDMIEKTMEVFMDDFSVFGNSFSSCLSNLDKMLNRYEESNLVLNWEKCHFMCKQGIVLGHKISKSCIEVNRAKVNVIAKLPHPTTVKGVRSFLGHAGFYHRFIQDFSKIARPMTHLLEKETPFIFSMECIELFNTLKKKLTEAPILVVPDWNLPFELMCDASDYAIGAVLGQCKSKHFQPIHYASKTMTKVQIHYTTTEKEMLAVVYAFENFRPYLVLSKSIAYTDHSALKYLLNKEDAKPRLL</sequence>
<dbReference type="InterPro" id="IPR005162">
    <property type="entry name" value="Retrotrans_gag_dom"/>
</dbReference>
<name>A0A699J258_TANCI</name>
<feature type="domain" description="Reverse transcriptase/retrotransposon-derived protein RNase H-like" evidence="3">
    <location>
        <begin position="944"/>
        <end position="1036"/>
    </location>
</feature>
<evidence type="ECO:0000259" key="2">
    <source>
        <dbReference type="Pfam" id="PF03732"/>
    </source>
</evidence>
<keyword evidence="4" id="KW-0695">RNA-directed DNA polymerase</keyword>
<dbReference type="PANTHER" id="PTHR33064:SF39">
    <property type="match status" value="1"/>
</dbReference>
<feature type="domain" description="Reverse transcriptase" evidence="1">
    <location>
        <begin position="724"/>
        <end position="879"/>
    </location>
</feature>
<proteinExistence type="predicted"/>
<evidence type="ECO:0000313" key="4">
    <source>
        <dbReference type="EMBL" id="GFA05590.1"/>
    </source>
</evidence>
<dbReference type="GO" id="GO:0003964">
    <property type="term" value="F:RNA-directed DNA polymerase activity"/>
    <property type="evidence" value="ECO:0007669"/>
    <property type="project" value="UniProtKB-KW"/>
</dbReference>
<dbReference type="Pfam" id="PF00078">
    <property type="entry name" value="RVT_1"/>
    <property type="match status" value="1"/>
</dbReference>
<dbReference type="Gene3D" id="3.10.10.10">
    <property type="entry name" value="HIV Type 1 Reverse Transcriptase, subunit A, domain 1"/>
    <property type="match status" value="1"/>
</dbReference>
<keyword evidence="4" id="KW-0808">Transferase</keyword>
<dbReference type="CDD" id="cd01647">
    <property type="entry name" value="RT_LTR"/>
    <property type="match status" value="1"/>
</dbReference>
<evidence type="ECO:0000259" key="1">
    <source>
        <dbReference type="Pfam" id="PF00078"/>
    </source>
</evidence>
<dbReference type="InterPro" id="IPR000477">
    <property type="entry name" value="RT_dom"/>
</dbReference>
<comment type="caution">
    <text evidence="4">The sequence shown here is derived from an EMBL/GenBank/DDBJ whole genome shotgun (WGS) entry which is preliminary data.</text>
</comment>
<dbReference type="Gene3D" id="2.40.70.10">
    <property type="entry name" value="Acid Proteases"/>
    <property type="match status" value="1"/>
</dbReference>
<dbReference type="Gene3D" id="3.30.70.270">
    <property type="match status" value="2"/>
</dbReference>
<dbReference type="CDD" id="cd09274">
    <property type="entry name" value="RNase_HI_RT_Ty3"/>
    <property type="match status" value="1"/>
</dbReference>
<dbReference type="InterPro" id="IPR041577">
    <property type="entry name" value="RT_RNaseH_2"/>
</dbReference>
<dbReference type="InterPro" id="IPR043128">
    <property type="entry name" value="Rev_trsase/Diguanyl_cyclase"/>
</dbReference>